<reference evidence="4 5" key="1">
    <citation type="submission" date="2016-02" db="EMBL/GenBank/DDBJ databases">
        <authorList>
            <person name="Teng J.L."/>
            <person name="Tang Y."/>
            <person name="Huang Y."/>
            <person name="Guo F."/>
            <person name="Wei W."/>
            <person name="Chen J.H."/>
            <person name="Wong S.Y."/>
            <person name="Lau S.K."/>
            <person name="Woo P.C."/>
        </authorList>
    </citation>
    <scope>NUCLEOTIDE SEQUENCE [LARGE SCALE GENOMIC DNA]</scope>
    <source>
        <strain evidence="4 5">JCM 13375</strain>
    </source>
</reference>
<dbReference type="InterPro" id="IPR026881">
    <property type="entry name" value="WYL_dom"/>
</dbReference>
<dbReference type="EMBL" id="LSRE01000001">
    <property type="protein sequence ID" value="KXP01345.1"/>
    <property type="molecule type" value="Genomic_DNA"/>
</dbReference>
<evidence type="ECO:0000259" key="2">
    <source>
        <dbReference type="Pfam" id="PF19187"/>
    </source>
</evidence>
<dbReference type="InterPro" id="IPR057727">
    <property type="entry name" value="WCX_dom"/>
</dbReference>
<gene>
    <name evidence="4" type="ORF">AXK61_00555</name>
</gene>
<dbReference type="PROSITE" id="PS52050">
    <property type="entry name" value="WYL"/>
    <property type="match status" value="1"/>
</dbReference>
<evidence type="ECO:0000259" key="1">
    <source>
        <dbReference type="Pfam" id="PF13280"/>
    </source>
</evidence>
<feature type="domain" description="PafC HTH" evidence="2">
    <location>
        <begin position="13"/>
        <end position="127"/>
    </location>
</feature>
<dbReference type="InterPro" id="IPR051534">
    <property type="entry name" value="CBASS_pafABC_assoc_protein"/>
</dbReference>
<dbReference type="Proteomes" id="UP000070409">
    <property type="component" value="Unassembled WGS sequence"/>
</dbReference>
<proteinExistence type="predicted"/>
<evidence type="ECO:0000313" key="5">
    <source>
        <dbReference type="Proteomes" id="UP000070409"/>
    </source>
</evidence>
<dbReference type="Pfam" id="PF19187">
    <property type="entry name" value="HTH_PafC"/>
    <property type="match status" value="1"/>
</dbReference>
<evidence type="ECO:0008006" key="6">
    <source>
        <dbReference type="Google" id="ProtNLM"/>
    </source>
</evidence>
<dbReference type="Pfam" id="PF13280">
    <property type="entry name" value="WYL"/>
    <property type="match status" value="1"/>
</dbReference>
<dbReference type="Pfam" id="PF25583">
    <property type="entry name" value="WCX"/>
    <property type="match status" value="1"/>
</dbReference>
<dbReference type="RefSeq" id="WP_231855340.1">
    <property type="nucleotide sequence ID" value="NZ_LSRE01000001.1"/>
</dbReference>
<protein>
    <recommendedName>
        <fullName evidence="6">Protein pafC</fullName>
    </recommendedName>
</protein>
<evidence type="ECO:0000259" key="3">
    <source>
        <dbReference type="Pfam" id="PF25583"/>
    </source>
</evidence>
<name>A0A137ZT50_9ACTN</name>
<dbReference type="PIRSF" id="PIRSF016838">
    <property type="entry name" value="PafC"/>
    <property type="match status" value="1"/>
</dbReference>
<keyword evidence="5" id="KW-1185">Reference proteome</keyword>
<accession>A0A137ZT50</accession>
<feature type="domain" description="WYL" evidence="1">
    <location>
        <begin position="153"/>
        <end position="219"/>
    </location>
</feature>
<evidence type="ECO:0000313" key="4">
    <source>
        <dbReference type="EMBL" id="KXP01345.1"/>
    </source>
</evidence>
<dbReference type="InterPro" id="IPR028349">
    <property type="entry name" value="PafC-like"/>
</dbReference>
<comment type="caution">
    <text evidence="4">The sequence shown here is derived from an EMBL/GenBank/DDBJ whole genome shotgun (WGS) entry which is preliminary data.</text>
</comment>
<dbReference type="PANTHER" id="PTHR34580:SF1">
    <property type="entry name" value="PROTEIN PAFC"/>
    <property type="match status" value="1"/>
</dbReference>
<organism evidence="4 5">
    <name type="scientific">Tsukamurella pseudospumae</name>
    <dbReference type="NCBI Taxonomy" id="239498"/>
    <lineage>
        <taxon>Bacteria</taxon>
        <taxon>Bacillati</taxon>
        <taxon>Actinomycetota</taxon>
        <taxon>Actinomycetes</taxon>
        <taxon>Mycobacteriales</taxon>
        <taxon>Tsukamurellaceae</taxon>
        <taxon>Tsukamurella</taxon>
    </lineage>
</organism>
<sequence>MSTPSKQPTKQMQRLARWLNVIPYFRTHPDADLERAAADLGVTVAQLRKDLTGLTMCGLPGMFPGDLIEIDYDESGVDIGFSAKIDRPLKLTGPEAASLLLALRGLADSPGVADPAAVLRAIAKLEAAVAGAGRDTVASIDGAQPDSPVAGVAATVRGALRDGRALHLRYYSATRDSTTERDVDPIALDTFGGHSYLQAWCRTSEGLRMFRLDRIDEVHELDEPASVPQHVEPAAGLFDGAAADELTTATVEVGPGAAWALEYHPFTVLSEDAGGPVAATMQYATEDWMVRFVLSFGGELTVRGPESLATAVARRAAAGLANYS</sequence>
<dbReference type="InterPro" id="IPR043839">
    <property type="entry name" value="PafC_HTH"/>
</dbReference>
<feature type="domain" description="WCX" evidence="3">
    <location>
        <begin position="246"/>
        <end position="318"/>
    </location>
</feature>
<dbReference type="PANTHER" id="PTHR34580">
    <property type="match status" value="1"/>
</dbReference>